<dbReference type="EMBL" id="CAUOFW020005258">
    <property type="protein sequence ID" value="CAK9169187.1"/>
    <property type="molecule type" value="Genomic_DNA"/>
</dbReference>
<keyword evidence="2" id="KW-1185">Reference proteome</keyword>
<dbReference type="PANTHER" id="PTHR17901">
    <property type="entry name" value="MAGNESIUM-DEPENDENT PHOSPHATASE 1 MDP1"/>
    <property type="match status" value="1"/>
</dbReference>
<dbReference type="Gene3D" id="3.40.50.1000">
    <property type="entry name" value="HAD superfamily/HAD-like"/>
    <property type="match status" value="1"/>
</dbReference>
<protein>
    <recommendedName>
        <fullName evidence="3">Magnesium-dependent phosphatase 1</fullName>
    </recommendedName>
</protein>
<dbReference type="FunFam" id="3.40.50.1000:FF:000120">
    <property type="entry name" value="Magnesium-dependent phosphatase 1"/>
    <property type="match status" value="1"/>
</dbReference>
<evidence type="ECO:0000313" key="2">
    <source>
        <dbReference type="Proteomes" id="UP001642360"/>
    </source>
</evidence>
<dbReference type="AlphaFoldDB" id="A0ABC8TIB3"/>
<gene>
    <name evidence="1" type="ORF">ILEXP_LOCUS38632</name>
</gene>
<dbReference type="PANTHER" id="PTHR17901:SF14">
    <property type="entry name" value="MAGNESIUM-DEPENDENT PHOSPHATASE 1"/>
    <property type="match status" value="1"/>
</dbReference>
<sequence>MEGDEKVKEEALQIIALHRDLPRLIVFDLDYTLWPFNCHCCNEDKMPSLFPQATGILYALKDKGIDMVIASRSPTPEIATTFLDRLGIRSMFVAEEIFFSRTHKTEHFQRIHRRTGTRFDSMLFFDDEDSNIEVVSKMGVTIIFGTQWGNPSSFEAGTLRLLSEAKFI</sequence>
<dbReference type="InterPro" id="IPR023214">
    <property type="entry name" value="HAD_sf"/>
</dbReference>
<dbReference type="Pfam" id="PF12689">
    <property type="entry name" value="Acid_PPase"/>
    <property type="match status" value="2"/>
</dbReference>
<dbReference type="SFLD" id="SFLDS00003">
    <property type="entry name" value="Haloacid_Dehalogenase"/>
    <property type="match status" value="1"/>
</dbReference>
<dbReference type="NCBIfam" id="TIGR01681">
    <property type="entry name" value="HAD-SF-IIIC"/>
    <property type="match status" value="1"/>
</dbReference>
<dbReference type="InterPro" id="IPR010036">
    <property type="entry name" value="MDP_1_eu_arc"/>
</dbReference>
<name>A0ABC8TIB3_9AQUA</name>
<proteinExistence type="predicted"/>
<accession>A0ABC8TIB3</accession>
<dbReference type="Proteomes" id="UP001642360">
    <property type="component" value="Unassembled WGS sequence"/>
</dbReference>
<dbReference type="SUPFAM" id="SSF56784">
    <property type="entry name" value="HAD-like"/>
    <property type="match status" value="1"/>
</dbReference>
<dbReference type="InterPro" id="IPR036412">
    <property type="entry name" value="HAD-like_sf"/>
</dbReference>
<reference evidence="1 2" key="1">
    <citation type="submission" date="2024-02" db="EMBL/GenBank/DDBJ databases">
        <authorList>
            <person name="Vignale AGUSTIN F."/>
            <person name="Sosa J E."/>
            <person name="Modenutti C."/>
        </authorList>
    </citation>
    <scope>NUCLEOTIDE SEQUENCE [LARGE SCALE GENOMIC DNA]</scope>
</reference>
<dbReference type="InterPro" id="IPR010033">
    <property type="entry name" value="HAD_SF_ppase_IIIC"/>
</dbReference>
<evidence type="ECO:0000313" key="1">
    <source>
        <dbReference type="EMBL" id="CAK9169187.1"/>
    </source>
</evidence>
<dbReference type="SFLD" id="SFLDG01129">
    <property type="entry name" value="C1.5:_HAD__Beta-PGM__Phosphata"/>
    <property type="match status" value="1"/>
</dbReference>
<dbReference type="SFLD" id="SFLDG01131">
    <property type="entry name" value="C1.5.2:_MDP_Like"/>
    <property type="match status" value="1"/>
</dbReference>
<dbReference type="InterPro" id="IPR035679">
    <property type="entry name" value="MDP-1_euk"/>
</dbReference>
<organism evidence="1 2">
    <name type="scientific">Ilex paraguariensis</name>
    <name type="common">yerba mate</name>
    <dbReference type="NCBI Taxonomy" id="185542"/>
    <lineage>
        <taxon>Eukaryota</taxon>
        <taxon>Viridiplantae</taxon>
        <taxon>Streptophyta</taxon>
        <taxon>Embryophyta</taxon>
        <taxon>Tracheophyta</taxon>
        <taxon>Spermatophyta</taxon>
        <taxon>Magnoliopsida</taxon>
        <taxon>eudicotyledons</taxon>
        <taxon>Gunneridae</taxon>
        <taxon>Pentapetalae</taxon>
        <taxon>asterids</taxon>
        <taxon>campanulids</taxon>
        <taxon>Aquifoliales</taxon>
        <taxon>Aquifoliaceae</taxon>
        <taxon>Ilex</taxon>
    </lineage>
</organism>
<evidence type="ECO:0008006" key="3">
    <source>
        <dbReference type="Google" id="ProtNLM"/>
    </source>
</evidence>
<dbReference type="CDD" id="cd07501">
    <property type="entry name" value="HAD_MDP-1_like"/>
    <property type="match status" value="1"/>
</dbReference>
<comment type="caution">
    <text evidence="1">The sequence shown here is derived from an EMBL/GenBank/DDBJ whole genome shotgun (WGS) entry which is preliminary data.</text>
</comment>